<organism evidence="1 2">
    <name type="scientific">Trichothecium roseum</name>
    <dbReference type="NCBI Taxonomy" id="47278"/>
    <lineage>
        <taxon>Eukaryota</taxon>
        <taxon>Fungi</taxon>
        <taxon>Dikarya</taxon>
        <taxon>Ascomycota</taxon>
        <taxon>Pezizomycotina</taxon>
        <taxon>Sordariomycetes</taxon>
        <taxon>Hypocreomycetidae</taxon>
        <taxon>Hypocreales</taxon>
        <taxon>Hypocreales incertae sedis</taxon>
        <taxon>Trichothecium</taxon>
    </lineage>
</organism>
<gene>
    <name evidence="1" type="ORF">N3K66_007593</name>
</gene>
<accession>A0ACC0UWZ1</accession>
<evidence type="ECO:0000313" key="2">
    <source>
        <dbReference type="Proteomes" id="UP001163324"/>
    </source>
</evidence>
<protein>
    <submittedName>
        <fullName evidence="1">Uncharacterized protein</fullName>
    </submittedName>
</protein>
<reference evidence="1" key="1">
    <citation type="submission" date="2022-10" db="EMBL/GenBank/DDBJ databases">
        <title>Complete Genome of Trichothecium roseum strain YXFP-22015, a Plant Pathogen Isolated from Citrus.</title>
        <authorList>
            <person name="Wang Y."/>
            <person name="Zhu L."/>
        </authorList>
    </citation>
    <scope>NUCLEOTIDE SEQUENCE</scope>
    <source>
        <strain evidence="1">YXFP-22015</strain>
    </source>
</reference>
<proteinExistence type="predicted"/>
<sequence length="691" mass="77490">MNNDALIEQHIDAVDAFARTLFVRAKQIPSLFQVATAVKELHDALRHLRVEAADPDSLLSNALTPEAANFSRQLPNIVEDCEFALSQLERLLDDEDGAPESRATSLKRKLQNVSDNINDFLDDVQLFSQSQASSTTLVSGREPGLDDIKDKLDNVARRIFTGRTNSSPREDDGLWREFKTELEKEGFSKEVLHQHKDVLRAYIRELEALCPNDGGTPPTVRGLLEYESQSAMVASPAKELMHPDGDNEKFAPSMKNSRRMPEDAPVLPPRPNETMSTQYASSMEDDSSENGESMALISTKDLVAMDSLNTAMADMQLRPYGQAHPVGSPPLASPSIGSHPSGHDGLIPANAASLDPPREVYELPGSPSTSLLGSSPQYAPLPTYSSVNSPPPAYSQAHASQRAPMRLAPDRHGRDIGMEAQWTRIPRHLVSPEVLEKTGVRYEARPTYVAILGRLSREEVKEFARRSADCRAARSMRQSPSRKPATQSHERNDSRSSNEEEDDDSTLFDSGESTDVDDDKTSDKGTKGYPYIVSPPERERGSPSSTVQPKSILKNKNTNHVHFGRNPYEVESKSPRSLKDDRDRKEPPRRTRDHRSSETSRHRRDRDEDGARYRESRDRHDRERRRYDDRDRDRDHYSRRRHRDDRYYDDRRGRDQRRSKKKAWGETLGAVGVGGAAVSLLGVLAQAATGM</sequence>
<keyword evidence="2" id="KW-1185">Reference proteome</keyword>
<comment type="caution">
    <text evidence="1">The sequence shown here is derived from an EMBL/GenBank/DDBJ whole genome shotgun (WGS) entry which is preliminary data.</text>
</comment>
<dbReference type="EMBL" id="CM047946">
    <property type="protein sequence ID" value="KAI9897737.1"/>
    <property type="molecule type" value="Genomic_DNA"/>
</dbReference>
<evidence type="ECO:0000313" key="1">
    <source>
        <dbReference type="EMBL" id="KAI9897737.1"/>
    </source>
</evidence>
<dbReference type="Proteomes" id="UP001163324">
    <property type="component" value="Chromosome 7"/>
</dbReference>
<name>A0ACC0UWZ1_9HYPO</name>